<keyword evidence="3 4" id="KW-0560">Oxidoreductase</keyword>
<feature type="binding site" evidence="6">
    <location>
        <position position="189"/>
    </location>
    <ligand>
        <name>NAD(+)</name>
        <dbReference type="ChEBI" id="CHEBI:57540"/>
    </ligand>
</feature>
<feature type="site" description="Important for catalysis" evidence="7">
    <location>
        <position position="145"/>
    </location>
</feature>
<organism evidence="10 11">
    <name type="scientific">Methanosuratincola subterraneus</name>
    <dbReference type="NCBI Taxonomy" id="2593994"/>
    <lineage>
        <taxon>Archaea</taxon>
        <taxon>Thermoproteota</taxon>
        <taxon>Methanosuratincolia</taxon>
        <taxon>Candidatus Methanomethylicales</taxon>
        <taxon>Candidatus Methanomethylicaceae</taxon>
        <taxon>Candidatus Methanosuratincola (ex Vanwonterghem et al. 2016)</taxon>
    </lineage>
</organism>
<feature type="binding site" evidence="6">
    <location>
        <position position="348"/>
    </location>
    <ligand>
        <name>substrate</name>
    </ligand>
</feature>
<dbReference type="InterPro" id="IPR033524">
    <property type="entry name" value="Glu/Leu/Phe/Val_DH_AS"/>
</dbReference>
<evidence type="ECO:0000256" key="4">
    <source>
        <dbReference type="PIRNR" id="PIRNR000185"/>
    </source>
</evidence>
<protein>
    <recommendedName>
        <fullName evidence="4">Glutamate dehydrogenase</fullName>
    </recommendedName>
</protein>
<evidence type="ECO:0000256" key="3">
    <source>
        <dbReference type="ARBA" id="ARBA00023002"/>
    </source>
</evidence>
<evidence type="ECO:0000256" key="7">
    <source>
        <dbReference type="PIRSR" id="PIRSR000185-3"/>
    </source>
</evidence>
<dbReference type="GO" id="GO:0004352">
    <property type="term" value="F:glutamate dehydrogenase (NAD+) activity"/>
    <property type="evidence" value="ECO:0007669"/>
    <property type="project" value="TreeGrafter"/>
</dbReference>
<dbReference type="EMBL" id="RXGA01000003">
    <property type="protein sequence ID" value="RWX73570.1"/>
    <property type="molecule type" value="Genomic_DNA"/>
</dbReference>
<dbReference type="InterPro" id="IPR036291">
    <property type="entry name" value="NAD(P)-bd_dom_sf"/>
</dbReference>
<evidence type="ECO:0000256" key="8">
    <source>
        <dbReference type="RuleBase" id="RU004417"/>
    </source>
</evidence>
<dbReference type="Pfam" id="PF02812">
    <property type="entry name" value="ELFV_dehydrog_N"/>
    <property type="match status" value="1"/>
</dbReference>
<dbReference type="GO" id="GO:0006538">
    <property type="term" value="P:L-glutamate catabolic process"/>
    <property type="evidence" value="ECO:0007669"/>
    <property type="project" value="TreeGrafter"/>
</dbReference>
<dbReference type="Gene3D" id="3.40.50.10860">
    <property type="entry name" value="Leucine Dehydrogenase, chain A, domain 1"/>
    <property type="match status" value="1"/>
</dbReference>
<dbReference type="GO" id="GO:0000166">
    <property type="term" value="F:nucleotide binding"/>
    <property type="evidence" value="ECO:0007669"/>
    <property type="project" value="UniProtKB-KW"/>
</dbReference>
<comment type="caution">
    <text evidence="10">The sequence shown here is derived from an EMBL/GenBank/DDBJ whole genome shotgun (WGS) entry which is preliminary data.</text>
</comment>
<feature type="binding site" evidence="6">
    <location>
        <position position="69"/>
    </location>
    <ligand>
        <name>substrate</name>
    </ligand>
</feature>
<dbReference type="InterPro" id="IPR033922">
    <property type="entry name" value="NAD_bind_Glu_DH"/>
</dbReference>
<name>A0A3S3SS47_METS7</name>
<sequence length="414" mass="45029">MAKKTPYDMAVEQLEKCAKIIDLDPNALEILRYPNRVLSVYIPVRMDNGKIKVFKGYRSQHNNALGPYKGGIRYHPDVTIEEVMALSMWMTWKCSVAGIPLGGGKGGIVCNPKEMSVGELERLSRGYFAAISRIVGDKEDIPAPDVNTSGREMAWFMDEYSKYSGYNVPGVVTGKPLDIGGSEGRTEATGRGLWVTVCEAAKKKGISLKNATAAVQGFGNVGLYSALFLSSSGTKIVAVSDSKGGIYNKDGLNVNAVADFKAKTGSVVNFPGAKSITNEELLETACDILIPAALENQINASNADKIKAKLVAEGANGPIAPEADEILFQKGIMVIPDILANAGGVSTSYFEWVQNLQNYYWTLEEVRTKLDALMVKAFNNVYEKANKHKIDMRMGAYACAVDRVVRAMKLRGWI</sequence>
<dbReference type="InterPro" id="IPR046346">
    <property type="entry name" value="Aminoacid_DH-like_N_sf"/>
</dbReference>
<gene>
    <name evidence="10" type="ORF">Metus_1544</name>
</gene>
<dbReference type="CDD" id="cd01076">
    <property type="entry name" value="NAD_bind_1_Glu_DH"/>
    <property type="match status" value="1"/>
</dbReference>
<dbReference type="PANTHER" id="PTHR11606">
    <property type="entry name" value="GLUTAMATE DEHYDROGENASE"/>
    <property type="match status" value="1"/>
</dbReference>
<comment type="similarity">
    <text evidence="1 4 8">Belongs to the Glu/Leu/Phe/Val dehydrogenases family.</text>
</comment>
<accession>A0A3S3SS47</accession>
<dbReference type="PANTHER" id="PTHR11606:SF13">
    <property type="entry name" value="GLUTAMATE DEHYDROGENASE 1, MITOCHONDRIAL"/>
    <property type="match status" value="1"/>
</dbReference>
<dbReference type="Gene3D" id="3.40.50.720">
    <property type="entry name" value="NAD(P)-binding Rossmann-like Domain"/>
    <property type="match status" value="1"/>
</dbReference>
<dbReference type="PRINTS" id="PR00082">
    <property type="entry name" value="GLFDHDRGNASE"/>
</dbReference>
<feature type="binding site" evidence="6">
    <location>
        <position position="93"/>
    </location>
    <ligand>
        <name>substrate</name>
    </ligand>
</feature>
<comment type="subunit">
    <text evidence="2">Homohexamer.</text>
</comment>
<evidence type="ECO:0000259" key="9">
    <source>
        <dbReference type="SMART" id="SM00839"/>
    </source>
</evidence>
<keyword evidence="6" id="KW-0520">NAD</keyword>
<dbReference type="PIRSF" id="PIRSF000185">
    <property type="entry name" value="Glu_DH"/>
    <property type="match status" value="1"/>
</dbReference>
<dbReference type="SMART" id="SM00839">
    <property type="entry name" value="ELFV_dehydrog"/>
    <property type="match status" value="1"/>
</dbReference>
<reference evidence="10 11" key="1">
    <citation type="submission" date="2018-12" db="EMBL/GenBank/DDBJ databases">
        <title>The complete genome of the methanogenic archaea of the candidate phylum Verstraetearchaeota, obtained from the metagenome of underground thermal water.</title>
        <authorList>
            <person name="Kadnikov V.V."/>
            <person name="Mardanov A.V."/>
            <person name="Beletsky A.V."/>
            <person name="Karnachuk O.V."/>
            <person name="Ravin N.V."/>
        </authorList>
    </citation>
    <scope>NUCLEOTIDE SEQUENCE [LARGE SCALE GENOMIC DNA]</scope>
    <source>
        <strain evidence="10">Ch88</strain>
    </source>
</reference>
<dbReference type="InterPro" id="IPR006095">
    <property type="entry name" value="Glu/Leu/Phe/Val/Trp_DH"/>
</dbReference>
<keyword evidence="6" id="KW-0547">Nucleotide-binding</keyword>
<dbReference type="AlphaFoldDB" id="A0A3S3SS47"/>
<dbReference type="InterPro" id="IPR006096">
    <property type="entry name" value="Glu/Leu/Phe/Val/Trp_DH_C"/>
</dbReference>
<dbReference type="Proteomes" id="UP000288215">
    <property type="component" value="Unassembled WGS sequence"/>
</dbReference>
<evidence type="ECO:0000256" key="6">
    <source>
        <dbReference type="PIRSR" id="PIRSR000185-2"/>
    </source>
</evidence>
<dbReference type="InterPro" id="IPR006097">
    <property type="entry name" value="Glu/Leu/Phe/Val/Trp_DH_dimer"/>
</dbReference>
<dbReference type="PROSITE" id="PS00074">
    <property type="entry name" value="GLFV_DEHYDROGENASE"/>
    <property type="match status" value="1"/>
</dbReference>
<evidence type="ECO:0000256" key="1">
    <source>
        <dbReference type="ARBA" id="ARBA00006382"/>
    </source>
</evidence>
<dbReference type="SUPFAM" id="SSF53223">
    <property type="entry name" value="Aminoacid dehydrogenase-like, N-terminal domain"/>
    <property type="match status" value="1"/>
</dbReference>
<evidence type="ECO:0000256" key="2">
    <source>
        <dbReference type="ARBA" id="ARBA00011643"/>
    </source>
</evidence>
<dbReference type="SUPFAM" id="SSF51735">
    <property type="entry name" value="NAD(P)-binding Rossmann-fold domains"/>
    <property type="match status" value="1"/>
</dbReference>
<feature type="active site" description="Proton donor" evidence="5">
    <location>
        <position position="105"/>
    </location>
</feature>
<evidence type="ECO:0000256" key="5">
    <source>
        <dbReference type="PIRSR" id="PIRSR000185-1"/>
    </source>
</evidence>
<evidence type="ECO:0000313" key="10">
    <source>
        <dbReference type="EMBL" id="RWX73570.1"/>
    </source>
</evidence>
<dbReference type="FunFam" id="3.40.50.10860:FF:000003">
    <property type="entry name" value="Glutamate dehydrogenase"/>
    <property type="match status" value="1"/>
</dbReference>
<feature type="binding site" evidence="6">
    <location>
        <position position="220"/>
    </location>
    <ligand>
        <name>NAD(+)</name>
        <dbReference type="ChEBI" id="CHEBI:57540"/>
    </ligand>
</feature>
<proteinExistence type="inferred from homology"/>
<dbReference type="InterPro" id="IPR014362">
    <property type="entry name" value="Glu_DH"/>
</dbReference>
<evidence type="ECO:0000313" key="11">
    <source>
        <dbReference type="Proteomes" id="UP000288215"/>
    </source>
</evidence>
<feature type="domain" description="Glutamate/phenylalanine/leucine/valine/L-tryptophan dehydrogenase C-terminal" evidence="9">
    <location>
        <begin position="182"/>
        <end position="412"/>
    </location>
</feature>
<dbReference type="Pfam" id="PF00208">
    <property type="entry name" value="ELFV_dehydrog"/>
    <property type="match status" value="1"/>
</dbReference>